<dbReference type="GO" id="GO:0006351">
    <property type="term" value="P:DNA-templated transcription"/>
    <property type="evidence" value="ECO:0007669"/>
    <property type="project" value="InterPro"/>
</dbReference>
<dbReference type="CDD" id="cd12148">
    <property type="entry name" value="fungal_TF_MHR"/>
    <property type="match status" value="1"/>
</dbReference>
<feature type="region of interest" description="Disordered" evidence="8">
    <location>
        <begin position="113"/>
        <end position="175"/>
    </location>
</feature>
<dbReference type="Proteomes" id="UP001304243">
    <property type="component" value="Unassembled WGS sequence"/>
</dbReference>
<evidence type="ECO:0000313" key="10">
    <source>
        <dbReference type="EMBL" id="KAK4518578.1"/>
    </source>
</evidence>
<keyword evidence="5" id="KW-0238">DNA-binding</keyword>
<dbReference type="InterPro" id="IPR051615">
    <property type="entry name" value="Transcr_Regulatory_Elem"/>
</dbReference>
<dbReference type="InterPro" id="IPR001138">
    <property type="entry name" value="Zn2Cys6_DnaBD"/>
</dbReference>
<dbReference type="PROSITE" id="PS00463">
    <property type="entry name" value="ZN2_CY6_FUNGAL_1"/>
    <property type="match status" value="1"/>
</dbReference>
<feature type="region of interest" description="Disordered" evidence="8">
    <location>
        <begin position="676"/>
        <end position="760"/>
    </location>
</feature>
<feature type="compositionally biased region" description="Polar residues" evidence="8">
    <location>
        <begin position="14"/>
        <end position="32"/>
    </location>
</feature>
<dbReference type="GeneID" id="89952483"/>
<dbReference type="EMBL" id="JASEJX010000012">
    <property type="protein sequence ID" value="KAK4518578.1"/>
    <property type="molecule type" value="Genomic_DNA"/>
</dbReference>
<feature type="compositionally biased region" description="Polar residues" evidence="8">
    <location>
        <begin position="129"/>
        <end position="146"/>
    </location>
</feature>
<feature type="compositionally biased region" description="Low complexity" evidence="8">
    <location>
        <begin position="147"/>
        <end position="165"/>
    </location>
</feature>
<evidence type="ECO:0000256" key="2">
    <source>
        <dbReference type="ARBA" id="ARBA00022723"/>
    </source>
</evidence>
<dbReference type="Pfam" id="PF04082">
    <property type="entry name" value="Fungal_trans"/>
    <property type="match status" value="1"/>
</dbReference>
<keyword evidence="4" id="KW-0805">Transcription regulation</keyword>
<dbReference type="PANTHER" id="PTHR31313:SF81">
    <property type="entry name" value="TY1 ENHANCER ACTIVATOR"/>
    <property type="match status" value="1"/>
</dbReference>
<evidence type="ECO:0000256" key="3">
    <source>
        <dbReference type="ARBA" id="ARBA00022833"/>
    </source>
</evidence>
<dbReference type="SMART" id="SM00906">
    <property type="entry name" value="Fungal_trans"/>
    <property type="match status" value="1"/>
</dbReference>
<dbReference type="InterPro" id="IPR036864">
    <property type="entry name" value="Zn2-C6_fun-type_DNA-bd_sf"/>
</dbReference>
<evidence type="ECO:0000259" key="9">
    <source>
        <dbReference type="PROSITE" id="PS50048"/>
    </source>
</evidence>
<dbReference type="PANTHER" id="PTHR31313">
    <property type="entry name" value="TY1 ENHANCER ACTIVATOR"/>
    <property type="match status" value="1"/>
</dbReference>
<dbReference type="Pfam" id="PF00172">
    <property type="entry name" value="Zn_clus"/>
    <property type="match status" value="1"/>
</dbReference>
<name>A0AAN7DKU8_9FUNG</name>
<feature type="compositionally biased region" description="Low complexity" evidence="8">
    <location>
        <begin position="707"/>
        <end position="716"/>
    </location>
</feature>
<evidence type="ECO:0000256" key="4">
    <source>
        <dbReference type="ARBA" id="ARBA00023015"/>
    </source>
</evidence>
<keyword evidence="3" id="KW-0862">Zinc</keyword>
<evidence type="ECO:0000256" key="6">
    <source>
        <dbReference type="ARBA" id="ARBA00023163"/>
    </source>
</evidence>
<dbReference type="CDD" id="cd00067">
    <property type="entry name" value="GAL4"/>
    <property type="match status" value="1"/>
</dbReference>
<keyword evidence="6" id="KW-0804">Transcription</keyword>
<proteinExistence type="predicted"/>
<gene>
    <name evidence="10" type="ORF">ATC70_008797</name>
</gene>
<comment type="subcellular location">
    <subcellularLocation>
        <location evidence="1">Nucleus</location>
    </subcellularLocation>
</comment>
<evidence type="ECO:0000313" key="11">
    <source>
        <dbReference type="Proteomes" id="UP001304243"/>
    </source>
</evidence>
<organism evidence="10 11">
    <name type="scientific">Mucor velutinosus</name>
    <dbReference type="NCBI Taxonomy" id="708070"/>
    <lineage>
        <taxon>Eukaryota</taxon>
        <taxon>Fungi</taxon>
        <taxon>Fungi incertae sedis</taxon>
        <taxon>Mucoromycota</taxon>
        <taxon>Mucoromycotina</taxon>
        <taxon>Mucoromycetes</taxon>
        <taxon>Mucorales</taxon>
        <taxon>Mucorineae</taxon>
        <taxon>Mucoraceae</taxon>
        <taxon>Mucor</taxon>
    </lineage>
</organism>
<feature type="compositionally biased region" description="Polar residues" evidence="8">
    <location>
        <begin position="747"/>
        <end position="757"/>
    </location>
</feature>
<dbReference type="AlphaFoldDB" id="A0AAN7DKU8"/>
<accession>A0AAN7DKU8</accession>
<evidence type="ECO:0000256" key="1">
    <source>
        <dbReference type="ARBA" id="ARBA00004123"/>
    </source>
</evidence>
<sequence>MENIYNHHQPLQPPSQSTEASNVHQNTGTSNPKRTRITRACDTCRRKKIKCDVDSRHPCTTCRQYDWECTFHDTAKKRGPPKGYIESLETRLEKMEKLLRKIGSDDEVIKDVASSTATTKKRKKRAASNTFPDNIITSNASPTLSDPASASAHAAATPTSSVSSPNRVRDPKRGKVVRYHGSSSGYYLVGNILDSSQQEDVPSEDNMDSSDKVRKVYVVPSFNGGEDVRLRRVNVDDDDLMVVRDTTADEEACQQADDGQETIDDIIPRSVLTSLVHTYFRDAHTTLPVLEKEEYMDAFEGRTTPPPVPLLTYAICTYACFLLKTNDPIFKDAGVERDHVFQTLLDRATFLVRKEYLKPRIVTIQALVLLCAHPTYSTSSYRNWILAGMAVRMAQDLGLHRTLTTVEVSDDFKEKRKRLWYSCYITDRWCCAVMGRPLAIADSDCDVDLPLIYGPDGREDLIMFVNFVKLSGILGEVLRRIYSPKAKLNGYKTKAMEQTVWSLQKMLEEWFHNVPDGYKITENDLSDIRYNKNLYAPDSKKIMEGGPLTACYHAVVLLLHRPFIVLDKDEVDTPSLSRATLLCKRAAKLAIDVARAIPYMAIAKFGWNFAAYSVFQAALIHLYNCTSSDPEVAKEAKQYVTICTDECLAPLSRDIPAGPPLIPFLQTLSSLLKPEGAEAHKGATSSEAAPPNQQQQQQHHLYPVQHSQPSQPPEQSHLPYPQSAYTQPHPVSSMDSAPPPPAMMDPNDTSNGATTGSFIEELNNDGSQSWLLNGSNGSAPALSQAAWQQLFSTAGTPFTENSIRGVDVQGWDNFFMENQSNNMFMP</sequence>
<dbReference type="RefSeq" id="XP_064685244.1">
    <property type="nucleotide sequence ID" value="XM_064828042.1"/>
</dbReference>
<evidence type="ECO:0000256" key="5">
    <source>
        <dbReference type="ARBA" id="ARBA00023125"/>
    </source>
</evidence>
<keyword evidence="11" id="KW-1185">Reference proteome</keyword>
<reference evidence="10 11" key="1">
    <citation type="submission" date="2022-11" db="EMBL/GenBank/DDBJ databases">
        <title>Mucor velutinosus strain NIH1002 WGS.</title>
        <authorList>
            <person name="Subramanian P."/>
            <person name="Mullikin J.C."/>
            <person name="Segre J.A."/>
            <person name="Zelazny A.M."/>
        </authorList>
    </citation>
    <scope>NUCLEOTIDE SEQUENCE [LARGE SCALE GENOMIC DNA]</scope>
    <source>
        <strain evidence="10 11">NIH1002</strain>
    </source>
</reference>
<comment type="caution">
    <text evidence="10">The sequence shown here is derived from an EMBL/GenBank/DDBJ whole genome shotgun (WGS) entry which is preliminary data.</text>
</comment>
<feature type="domain" description="Zn(2)-C6 fungal-type" evidence="9">
    <location>
        <begin position="40"/>
        <end position="71"/>
    </location>
</feature>
<dbReference type="GO" id="GO:0008270">
    <property type="term" value="F:zinc ion binding"/>
    <property type="evidence" value="ECO:0007669"/>
    <property type="project" value="InterPro"/>
</dbReference>
<keyword evidence="2" id="KW-0479">Metal-binding</keyword>
<dbReference type="SMART" id="SM00066">
    <property type="entry name" value="GAL4"/>
    <property type="match status" value="1"/>
</dbReference>
<dbReference type="GO" id="GO:0000981">
    <property type="term" value="F:DNA-binding transcription factor activity, RNA polymerase II-specific"/>
    <property type="evidence" value="ECO:0007669"/>
    <property type="project" value="InterPro"/>
</dbReference>
<evidence type="ECO:0000256" key="8">
    <source>
        <dbReference type="SAM" id="MobiDB-lite"/>
    </source>
</evidence>
<dbReference type="SUPFAM" id="SSF57701">
    <property type="entry name" value="Zn2/Cys6 DNA-binding domain"/>
    <property type="match status" value="1"/>
</dbReference>
<dbReference type="GO" id="GO:0003677">
    <property type="term" value="F:DNA binding"/>
    <property type="evidence" value="ECO:0007669"/>
    <property type="project" value="UniProtKB-KW"/>
</dbReference>
<evidence type="ECO:0000256" key="7">
    <source>
        <dbReference type="ARBA" id="ARBA00023242"/>
    </source>
</evidence>
<keyword evidence="7" id="KW-0539">Nucleus</keyword>
<dbReference type="CDD" id="cd15486">
    <property type="entry name" value="ZIP_Sip4"/>
    <property type="match status" value="1"/>
</dbReference>
<protein>
    <recommendedName>
        <fullName evidence="9">Zn(2)-C6 fungal-type domain-containing protein</fullName>
    </recommendedName>
</protein>
<dbReference type="PROSITE" id="PS50048">
    <property type="entry name" value="ZN2_CY6_FUNGAL_2"/>
    <property type="match status" value="1"/>
</dbReference>
<feature type="region of interest" description="Disordered" evidence="8">
    <location>
        <begin position="1"/>
        <end position="34"/>
    </location>
</feature>
<dbReference type="GO" id="GO:0005634">
    <property type="term" value="C:nucleus"/>
    <property type="evidence" value="ECO:0007669"/>
    <property type="project" value="UniProtKB-SubCell"/>
</dbReference>
<dbReference type="Gene3D" id="4.10.240.10">
    <property type="entry name" value="Zn(2)-C6 fungal-type DNA-binding domain"/>
    <property type="match status" value="1"/>
</dbReference>
<dbReference type="InterPro" id="IPR007219">
    <property type="entry name" value="XnlR_reg_dom"/>
</dbReference>